<organism evidence="3 4">
    <name type="scientific">Vanrija albida</name>
    <dbReference type="NCBI Taxonomy" id="181172"/>
    <lineage>
        <taxon>Eukaryota</taxon>
        <taxon>Fungi</taxon>
        <taxon>Dikarya</taxon>
        <taxon>Basidiomycota</taxon>
        <taxon>Agaricomycotina</taxon>
        <taxon>Tremellomycetes</taxon>
        <taxon>Trichosporonales</taxon>
        <taxon>Trichosporonaceae</taxon>
        <taxon>Vanrija</taxon>
    </lineage>
</organism>
<reference evidence="3 4" key="1">
    <citation type="submission" date="2023-08" db="EMBL/GenBank/DDBJ databases">
        <title>Annotated Genome Sequence of Vanrija albida AlHP1.</title>
        <authorList>
            <person name="Herzog R."/>
        </authorList>
    </citation>
    <scope>NUCLEOTIDE SEQUENCE [LARGE SCALE GENOMIC DNA]</scope>
    <source>
        <strain evidence="3 4">AlHP1</strain>
    </source>
</reference>
<sequence length="342" mass="36812">MPFTTTDRGNGRVEVQYVPGKESYPSITESVELLGDLSIFCDPEASRTIISIFVGRRLGAGGMTKRQVAEQVDYLRRLAPQHGSTIKQIRKSYGLLPAQLDAPGTGGLYTGDTPNSSTATLPPAAGIQPISRARNLFRRGSSSDTTPQVQTAAPTPATGRSPGTMSIGRMSTGLPVPALDTIHDPPAADEGPAADPRVYAHHDPASTTSAAAVEARAAREARRQARNATGPEAEAPRGRRAPPPYGPEDLISRLHAKLEEMEEQMRELQVENATLQARLDSSTMQTETMRLELEKRVAEAEARADKADLERRLAVAEAKVAMHDLEKRLSTGRTPTPPPSDK</sequence>
<dbReference type="EMBL" id="JBBXJM010000006">
    <property type="protein sequence ID" value="KAL1406528.1"/>
    <property type="molecule type" value="Genomic_DNA"/>
</dbReference>
<evidence type="ECO:0000256" key="1">
    <source>
        <dbReference type="SAM" id="Coils"/>
    </source>
</evidence>
<accession>A0ABR3PVT4</accession>
<protein>
    <submittedName>
        <fullName evidence="3">Uncharacterized protein</fullName>
    </submittedName>
</protein>
<comment type="caution">
    <text evidence="3">The sequence shown here is derived from an EMBL/GenBank/DDBJ whole genome shotgun (WGS) entry which is preliminary data.</text>
</comment>
<dbReference type="Proteomes" id="UP001565368">
    <property type="component" value="Unassembled WGS sequence"/>
</dbReference>
<gene>
    <name evidence="3" type="ORF">Q8F55_008233</name>
</gene>
<keyword evidence="4" id="KW-1185">Reference proteome</keyword>
<feature type="compositionally biased region" description="Low complexity" evidence="2">
    <location>
        <begin position="145"/>
        <end position="158"/>
    </location>
</feature>
<feature type="region of interest" description="Disordered" evidence="2">
    <location>
        <begin position="138"/>
        <end position="247"/>
    </location>
</feature>
<dbReference type="GeneID" id="95989276"/>
<feature type="coiled-coil region" evidence="1">
    <location>
        <begin position="251"/>
        <end position="326"/>
    </location>
</feature>
<evidence type="ECO:0000313" key="3">
    <source>
        <dbReference type="EMBL" id="KAL1406528.1"/>
    </source>
</evidence>
<keyword evidence="1" id="KW-0175">Coiled coil</keyword>
<evidence type="ECO:0000313" key="4">
    <source>
        <dbReference type="Proteomes" id="UP001565368"/>
    </source>
</evidence>
<name>A0ABR3PVT4_9TREE</name>
<proteinExistence type="predicted"/>
<feature type="compositionally biased region" description="Low complexity" evidence="2">
    <location>
        <begin position="184"/>
        <end position="196"/>
    </location>
</feature>
<evidence type="ECO:0000256" key="2">
    <source>
        <dbReference type="SAM" id="MobiDB-lite"/>
    </source>
</evidence>
<dbReference type="RefSeq" id="XP_069206472.1">
    <property type="nucleotide sequence ID" value="XM_069356631.1"/>
</dbReference>